<dbReference type="GO" id="GO:0030151">
    <property type="term" value="F:molybdenum ion binding"/>
    <property type="evidence" value="ECO:0007669"/>
    <property type="project" value="InterPro"/>
</dbReference>
<feature type="region of interest" description="Disordered" evidence="1">
    <location>
        <begin position="161"/>
        <end position="182"/>
    </location>
</feature>
<dbReference type="GO" id="GO:0030170">
    <property type="term" value="F:pyridoxal phosphate binding"/>
    <property type="evidence" value="ECO:0007669"/>
    <property type="project" value="InterPro"/>
</dbReference>
<evidence type="ECO:0000313" key="3">
    <source>
        <dbReference type="EMBL" id="CUQ65027.1"/>
    </source>
</evidence>
<dbReference type="InterPro" id="IPR052353">
    <property type="entry name" value="Benzoxazolinone_Detox_Enz"/>
</dbReference>
<name>A0A0S4KKW1_9BACT</name>
<dbReference type="OrthoDB" id="9786134at2"/>
<feature type="compositionally biased region" description="Basic and acidic residues" evidence="1">
    <location>
        <begin position="167"/>
        <end position="182"/>
    </location>
</feature>
<dbReference type="InterPro" id="IPR005302">
    <property type="entry name" value="MoCF_Sase_C"/>
</dbReference>
<organism evidence="3 4">
    <name type="scientific">Candidatus Nitrospira inopinata</name>
    <dbReference type="NCBI Taxonomy" id="1715989"/>
    <lineage>
        <taxon>Bacteria</taxon>
        <taxon>Pseudomonadati</taxon>
        <taxon>Nitrospirota</taxon>
        <taxon>Nitrospiria</taxon>
        <taxon>Nitrospirales</taxon>
        <taxon>Nitrospiraceae</taxon>
        <taxon>Nitrospira</taxon>
    </lineage>
</organism>
<dbReference type="KEGG" id="nio:NITINOP_0050"/>
<dbReference type="Pfam" id="PF03473">
    <property type="entry name" value="MOSC"/>
    <property type="match status" value="1"/>
</dbReference>
<dbReference type="AlphaFoldDB" id="A0A0S4KKW1"/>
<dbReference type="Gene3D" id="2.40.33.20">
    <property type="entry name" value="PK beta-barrel domain-like"/>
    <property type="match status" value="1"/>
</dbReference>
<dbReference type="STRING" id="1715989.NITINOP_0050"/>
<feature type="domain" description="MOSC" evidence="2">
    <location>
        <begin position="20"/>
        <end position="159"/>
    </location>
</feature>
<dbReference type="PANTHER" id="PTHR30212:SF2">
    <property type="entry name" value="PROTEIN YIIM"/>
    <property type="match status" value="1"/>
</dbReference>
<dbReference type="EMBL" id="LN885086">
    <property type="protein sequence ID" value="CUQ65027.1"/>
    <property type="molecule type" value="Genomic_DNA"/>
</dbReference>
<dbReference type="GO" id="GO:0003824">
    <property type="term" value="F:catalytic activity"/>
    <property type="evidence" value="ECO:0007669"/>
    <property type="project" value="InterPro"/>
</dbReference>
<accession>A0A0S4KKW1</accession>
<dbReference type="Proteomes" id="UP000066284">
    <property type="component" value="Chromosome 1"/>
</dbReference>
<evidence type="ECO:0000256" key="1">
    <source>
        <dbReference type="SAM" id="MobiDB-lite"/>
    </source>
</evidence>
<dbReference type="PROSITE" id="PS51340">
    <property type="entry name" value="MOSC"/>
    <property type="match status" value="1"/>
</dbReference>
<dbReference type="PANTHER" id="PTHR30212">
    <property type="entry name" value="PROTEIN YIIM"/>
    <property type="match status" value="1"/>
</dbReference>
<evidence type="ECO:0000313" key="4">
    <source>
        <dbReference type="Proteomes" id="UP000066284"/>
    </source>
</evidence>
<dbReference type="InterPro" id="IPR011037">
    <property type="entry name" value="Pyrv_Knase-like_insert_dom_sf"/>
</dbReference>
<proteinExistence type="predicted"/>
<gene>
    <name evidence="3" type="ORF">NITINOP_0050</name>
</gene>
<dbReference type="SUPFAM" id="SSF50800">
    <property type="entry name" value="PK beta-barrel domain-like"/>
    <property type="match status" value="1"/>
</dbReference>
<sequence>MRGSRPGYPHVHQINVSDGGVPKRPVLEAKVLTAGVEGDRQENLKFHGGPDRALCLYSLELIERLQDEGHPIDAGSCGENLTLVGLEWNLIRPGLRLSVGPDLLIEVTSYAGPCHKNRRWFRDGDWSRISQKSNPGWSRVYARVLREGIVRPGDLVAIDRAGGGNRASRETGSHEAFGRAVT</sequence>
<reference evidence="4" key="1">
    <citation type="submission" date="2015-09" db="EMBL/GenBank/DDBJ databases">
        <authorList>
            <person name="Daims H."/>
        </authorList>
    </citation>
    <scope>NUCLEOTIDE SEQUENCE [LARGE SCALE GENOMIC DNA]</scope>
</reference>
<evidence type="ECO:0000259" key="2">
    <source>
        <dbReference type="PROSITE" id="PS51340"/>
    </source>
</evidence>
<dbReference type="RefSeq" id="WP_062481621.1">
    <property type="nucleotide sequence ID" value="NZ_LN885086.1"/>
</dbReference>
<protein>
    <recommendedName>
        <fullName evidence="2">MOSC domain-containing protein</fullName>
    </recommendedName>
</protein>
<keyword evidence="4" id="KW-1185">Reference proteome</keyword>